<evidence type="ECO:0000313" key="6">
    <source>
        <dbReference type="Proteomes" id="UP000798488"/>
    </source>
</evidence>
<protein>
    <recommendedName>
        <fullName evidence="7">DUF2207 domain-containing protein</fullName>
    </recommendedName>
</protein>
<dbReference type="InterPro" id="IPR018702">
    <property type="entry name" value="DUF2207"/>
</dbReference>
<feature type="region of interest" description="Disordered" evidence="1">
    <location>
        <begin position="604"/>
        <end position="633"/>
    </location>
</feature>
<feature type="transmembrane region" description="Helical" evidence="2">
    <location>
        <begin position="450"/>
        <end position="469"/>
    </location>
</feature>
<accession>A0A9D2WPI7</accession>
<feature type="transmembrane region" description="Helical" evidence="2">
    <location>
        <begin position="475"/>
        <end position="493"/>
    </location>
</feature>
<organism evidence="5 6">
    <name type="scientific">Sporotomaculum syntrophicum</name>
    <dbReference type="NCBI Taxonomy" id="182264"/>
    <lineage>
        <taxon>Bacteria</taxon>
        <taxon>Bacillati</taxon>
        <taxon>Bacillota</taxon>
        <taxon>Clostridia</taxon>
        <taxon>Eubacteriales</taxon>
        <taxon>Desulfallaceae</taxon>
        <taxon>Sporotomaculum</taxon>
    </lineage>
</organism>
<keyword evidence="2" id="KW-0812">Transmembrane</keyword>
<evidence type="ECO:0000259" key="3">
    <source>
        <dbReference type="Pfam" id="PF09972"/>
    </source>
</evidence>
<evidence type="ECO:0000256" key="2">
    <source>
        <dbReference type="SAM" id="Phobius"/>
    </source>
</evidence>
<keyword evidence="2" id="KW-0472">Membrane</keyword>
<dbReference type="Pfam" id="PF09972">
    <property type="entry name" value="DUF2207"/>
    <property type="match status" value="1"/>
</dbReference>
<feature type="domain" description="DUF2207" evidence="3">
    <location>
        <begin position="41"/>
        <end position="226"/>
    </location>
</feature>
<gene>
    <name evidence="5" type="ORF">SPSYN_01119</name>
</gene>
<evidence type="ECO:0008006" key="7">
    <source>
        <dbReference type="Google" id="ProtNLM"/>
    </source>
</evidence>
<feature type="domain" description="Predicted membrane protein YciQ-like C-terminal" evidence="4">
    <location>
        <begin position="301"/>
        <end position="551"/>
    </location>
</feature>
<dbReference type="OrthoDB" id="5507254at2"/>
<dbReference type="RefSeq" id="WP_161821518.1">
    <property type="nucleotide sequence ID" value="NZ_LSRS01000003.1"/>
</dbReference>
<dbReference type="InterPro" id="IPR048389">
    <property type="entry name" value="YciQ-like_C"/>
</dbReference>
<name>A0A9D2WPI7_9FIRM</name>
<dbReference type="EMBL" id="LSRS01000003">
    <property type="protein sequence ID" value="KAF1084983.1"/>
    <property type="molecule type" value="Genomic_DNA"/>
</dbReference>
<proteinExistence type="predicted"/>
<evidence type="ECO:0000259" key="4">
    <source>
        <dbReference type="Pfam" id="PF20990"/>
    </source>
</evidence>
<sequence>MIRKMSPRHFPTTVSGLLMGLFLVLAVMTTPALADRSLTMDQIIVDAQVLPDASMQVTERITVDFSGHWNGFYVKIPQGNTPIVEVQVSENGQPYKFNPGTEYGPPGTYLTKSEGGDILIDWSIDANDQVRTFDVSYRVINAVKIYQDTAELYRKFIGEANGNKISYVQVNLTLPPGAEQFKQGEDIRIWGHGPLNGEVEFSGPNEVVLQVNDLPPYTFMEGRVLMPVSLFAGAPAEAYDVQPALVRILSEEKGWAEQANKERAMARVEMGVGAGIILAALASVFMLWRRYGRKHPTVFDGDYYRDLPASYSPAELSVLWNFKTMKSNDITATIMDLARRKFLFLEEDTVQQRKLLGSKEVTTFLLSFLPAPEPASLRKPEEAVLRPHEAELIDYLKNDIGGGKDYIYLTDIEEYAKKNGKKFHLWWSGWTSDIIAKCEEYNFFDSLGNITLFTVLGGVALFVLGFVLAARIGTIGWAMMIAGIIIFVVPLFFKRRSVTGQEDYVRWAAFKRFLEHFSEMQRYEIPSLIIWEHYLVFAVTLGIAKEVIKQLEVVFPNMQEGDYRFGQGWMMYGTHHTGMNALTNSFDGIGESFERALKSAEKAVSKSSSGSGGGGGFSGGGGGGGGGGSYGGR</sequence>
<comment type="caution">
    <text evidence="5">The sequence shown here is derived from an EMBL/GenBank/DDBJ whole genome shotgun (WGS) entry which is preliminary data.</text>
</comment>
<dbReference type="Proteomes" id="UP000798488">
    <property type="component" value="Unassembled WGS sequence"/>
</dbReference>
<keyword evidence="6" id="KW-1185">Reference proteome</keyword>
<keyword evidence="2" id="KW-1133">Transmembrane helix</keyword>
<feature type="compositionally biased region" description="Gly residues" evidence="1">
    <location>
        <begin position="610"/>
        <end position="633"/>
    </location>
</feature>
<reference evidence="5" key="1">
    <citation type="submission" date="2016-02" db="EMBL/GenBank/DDBJ databases">
        <title>Draft Genome Sequence of Sporotomaculum syntrophicum Strain FB, a Syntrophic Benzoate Degrader.</title>
        <authorList>
            <person name="Nobu M.K."/>
            <person name="Narihiro T."/>
            <person name="Qiu Y.-L."/>
            <person name="Ohashi A."/>
            <person name="Liu W.-T."/>
            <person name="Yuji S."/>
        </authorList>
    </citation>
    <scope>NUCLEOTIDE SEQUENCE</scope>
    <source>
        <strain evidence="5">FB</strain>
    </source>
</reference>
<dbReference type="AlphaFoldDB" id="A0A9D2WPI7"/>
<evidence type="ECO:0000313" key="5">
    <source>
        <dbReference type="EMBL" id="KAF1084983.1"/>
    </source>
</evidence>
<dbReference type="Pfam" id="PF20990">
    <property type="entry name" value="DUF2207_C"/>
    <property type="match status" value="1"/>
</dbReference>
<evidence type="ECO:0000256" key="1">
    <source>
        <dbReference type="SAM" id="MobiDB-lite"/>
    </source>
</evidence>
<feature type="transmembrane region" description="Helical" evidence="2">
    <location>
        <begin position="270"/>
        <end position="288"/>
    </location>
</feature>